<dbReference type="Proteomes" id="UP001448858">
    <property type="component" value="Chromosome"/>
</dbReference>
<accession>A0ABZ2ZRY4</accession>
<reference evidence="2 3" key="1">
    <citation type="submission" date="2024-04" db="EMBL/GenBank/DDBJ databases">
        <title>Arthrobacter sp. from Plains bison fecal sample.</title>
        <authorList>
            <person name="Ruzzini A."/>
        </authorList>
    </citation>
    <scope>NUCLEOTIDE SEQUENCE [LARGE SCALE GENOMIC DNA]</scope>
    <source>
        <strain evidence="2 3">EINP1</strain>
    </source>
</reference>
<dbReference type="EMBL" id="CP151657">
    <property type="protein sequence ID" value="WZP14481.1"/>
    <property type="molecule type" value="Genomic_DNA"/>
</dbReference>
<name>A0ABZ2ZRY4_9MICC</name>
<evidence type="ECO:0000313" key="3">
    <source>
        <dbReference type="Proteomes" id="UP001448858"/>
    </source>
</evidence>
<gene>
    <name evidence="2" type="ORF">AAE021_09670</name>
</gene>
<sequence>MPQRRPAVCREEHRRRTNQVKRVSDEQGNPHAPGRGPGDHRRPGIRRRAYAVSEPYTAPDGSPSLTAAGEGSQAPASAQEQAAVQAAVQDGGGNIPAIAGVLLTGALTAYLVARRKNQTCSTDGVV</sequence>
<protein>
    <recommendedName>
        <fullName evidence="4">LPXTG cell wall anchor domain-containing protein</fullName>
    </recommendedName>
</protein>
<evidence type="ECO:0000313" key="2">
    <source>
        <dbReference type="EMBL" id="WZP14481.1"/>
    </source>
</evidence>
<keyword evidence="3" id="KW-1185">Reference proteome</keyword>
<proteinExistence type="predicted"/>
<feature type="compositionally biased region" description="Low complexity" evidence="1">
    <location>
        <begin position="72"/>
        <end position="87"/>
    </location>
</feature>
<dbReference type="RefSeq" id="WP_342022132.1">
    <property type="nucleotide sequence ID" value="NZ_CP151657.1"/>
</dbReference>
<organism evidence="2 3">
    <name type="scientific">Arthrobacter citreus</name>
    <dbReference type="NCBI Taxonomy" id="1670"/>
    <lineage>
        <taxon>Bacteria</taxon>
        <taxon>Bacillati</taxon>
        <taxon>Actinomycetota</taxon>
        <taxon>Actinomycetes</taxon>
        <taxon>Micrococcales</taxon>
        <taxon>Micrococcaceae</taxon>
        <taxon>Arthrobacter</taxon>
    </lineage>
</organism>
<feature type="region of interest" description="Disordered" evidence="1">
    <location>
        <begin position="1"/>
        <end position="87"/>
    </location>
</feature>
<evidence type="ECO:0008006" key="4">
    <source>
        <dbReference type="Google" id="ProtNLM"/>
    </source>
</evidence>
<evidence type="ECO:0000256" key="1">
    <source>
        <dbReference type="SAM" id="MobiDB-lite"/>
    </source>
</evidence>